<dbReference type="InterPro" id="IPR050364">
    <property type="entry name" value="Cytochrome_P450_fung"/>
</dbReference>
<gene>
    <name evidence="11" type="ORF">E1B28_004080</name>
</gene>
<evidence type="ECO:0008006" key="13">
    <source>
        <dbReference type="Google" id="ProtNLM"/>
    </source>
</evidence>
<accession>A0A9P7UXZ8</accession>
<evidence type="ECO:0000313" key="12">
    <source>
        <dbReference type="Proteomes" id="UP001049176"/>
    </source>
</evidence>
<dbReference type="PROSITE" id="PS00086">
    <property type="entry name" value="CYTOCHROME_P450"/>
    <property type="match status" value="1"/>
</dbReference>
<feature type="binding site" description="axial binding residue" evidence="9">
    <location>
        <position position="440"/>
    </location>
    <ligand>
        <name>heme</name>
        <dbReference type="ChEBI" id="CHEBI:30413"/>
    </ligand>
    <ligandPart>
        <name>Fe</name>
        <dbReference type="ChEBI" id="CHEBI:18248"/>
    </ligandPart>
</feature>
<evidence type="ECO:0000256" key="7">
    <source>
        <dbReference type="ARBA" id="ARBA00023004"/>
    </source>
</evidence>
<dbReference type="InterPro" id="IPR002401">
    <property type="entry name" value="Cyt_P450_E_grp-I"/>
</dbReference>
<dbReference type="RefSeq" id="XP_043013135.1">
    <property type="nucleotide sequence ID" value="XM_043148536.1"/>
</dbReference>
<dbReference type="GO" id="GO:0005506">
    <property type="term" value="F:iron ion binding"/>
    <property type="evidence" value="ECO:0007669"/>
    <property type="project" value="InterPro"/>
</dbReference>
<dbReference type="AlphaFoldDB" id="A0A9P7UXZ8"/>
<dbReference type="SUPFAM" id="SSF48264">
    <property type="entry name" value="Cytochrome P450"/>
    <property type="match status" value="1"/>
</dbReference>
<name>A0A9P7UXZ8_9AGAR</name>
<keyword evidence="5 9" id="KW-0479">Metal-binding</keyword>
<dbReference type="InterPro" id="IPR001128">
    <property type="entry name" value="Cyt_P450"/>
</dbReference>
<dbReference type="InterPro" id="IPR036396">
    <property type="entry name" value="Cyt_P450_sf"/>
</dbReference>
<proteinExistence type="inferred from homology"/>
<evidence type="ECO:0000256" key="5">
    <source>
        <dbReference type="ARBA" id="ARBA00022723"/>
    </source>
</evidence>
<dbReference type="Proteomes" id="UP001049176">
    <property type="component" value="Chromosome 2"/>
</dbReference>
<sequence length="494" mass="55561">MATNPFVVLDVCLGALGLAIIRKLLLNTRREKRPLPPGPRGLPFIGNVFDMPSEKEWLTFAQWGDTYGDISSVTVLGQTIVILNSLKAAVDMLDKKSLIYSDRPVLQMGGEMVGWKNTLALLPYGDRFRRYRRLFHSLIGSQAIIRQYHPASELETEKFLQRVLKDPTHLQDHIRRTAGAVVLRISHGYEVEESHDPFIQLADLATEQFSMATSPGQFLVDVVPVLRHVPDWLPGAGFKRTAKEWASTLLEMVEQPHNYVKQQIAAGTAMPSFSSSRLENKDLDDEEEFDLKWSAASLYSGASDTTVSAIYAFFLAMTLYPQVLKKAQAEIDLVVGNERLPRIEDRSRLPYVDALVKEVFRWNSVVPLAVPHRAMQNDIHEGFFIPKGSLILPNIWKLTHDPKIYFNPMEFNPDRYISAEGRGVEPDPRPLCFGFGRRICPGMHLADVSVFASCAMSLAVFDVSKRTENGVVVEPVNERTTGTIRWDATPPSLK</sequence>
<keyword evidence="8 10" id="KW-0503">Monooxygenase</keyword>
<dbReference type="EMBL" id="CM032182">
    <property type="protein sequence ID" value="KAG7096665.1"/>
    <property type="molecule type" value="Genomic_DNA"/>
</dbReference>
<evidence type="ECO:0000313" key="11">
    <source>
        <dbReference type="EMBL" id="KAG7096665.1"/>
    </source>
</evidence>
<evidence type="ECO:0000256" key="10">
    <source>
        <dbReference type="RuleBase" id="RU000461"/>
    </source>
</evidence>
<comment type="pathway">
    <text evidence="2">Secondary metabolite biosynthesis.</text>
</comment>
<dbReference type="OrthoDB" id="2789670at2759"/>
<dbReference type="PRINTS" id="PR00463">
    <property type="entry name" value="EP450I"/>
</dbReference>
<comment type="caution">
    <text evidence="11">The sequence shown here is derived from an EMBL/GenBank/DDBJ whole genome shotgun (WGS) entry which is preliminary data.</text>
</comment>
<dbReference type="Gene3D" id="1.10.630.10">
    <property type="entry name" value="Cytochrome P450"/>
    <property type="match status" value="1"/>
</dbReference>
<evidence type="ECO:0000256" key="2">
    <source>
        <dbReference type="ARBA" id="ARBA00005179"/>
    </source>
</evidence>
<comment type="similarity">
    <text evidence="3 10">Belongs to the cytochrome P450 family.</text>
</comment>
<keyword evidence="4 9" id="KW-0349">Heme</keyword>
<dbReference type="GO" id="GO:0016705">
    <property type="term" value="F:oxidoreductase activity, acting on paired donors, with incorporation or reduction of molecular oxygen"/>
    <property type="evidence" value="ECO:0007669"/>
    <property type="project" value="InterPro"/>
</dbReference>
<evidence type="ECO:0000256" key="9">
    <source>
        <dbReference type="PIRSR" id="PIRSR602401-1"/>
    </source>
</evidence>
<dbReference type="PANTHER" id="PTHR46300:SF7">
    <property type="entry name" value="P450, PUTATIVE (EUROFUNG)-RELATED"/>
    <property type="match status" value="1"/>
</dbReference>
<evidence type="ECO:0000256" key="6">
    <source>
        <dbReference type="ARBA" id="ARBA00023002"/>
    </source>
</evidence>
<comment type="cofactor">
    <cofactor evidence="1 9">
        <name>heme</name>
        <dbReference type="ChEBI" id="CHEBI:30413"/>
    </cofactor>
</comment>
<evidence type="ECO:0000256" key="4">
    <source>
        <dbReference type="ARBA" id="ARBA00022617"/>
    </source>
</evidence>
<keyword evidence="6 10" id="KW-0560">Oxidoreductase</keyword>
<keyword evidence="12" id="KW-1185">Reference proteome</keyword>
<dbReference type="CDD" id="cd11065">
    <property type="entry name" value="CYP64-like"/>
    <property type="match status" value="1"/>
</dbReference>
<dbReference type="KEGG" id="more:E1B28_004080"/>
<organism evidence="11 12">
    <name type="scientific">Marasmius oreades</name>
    <name type="common">fairy-ring Marasmius</name>
    <dbReference type="NCBI Taxonomy" id="181124"/>
    <lineage>
        <taxon>Eukaryota</taxon>
        <taxon>Fungi</taxon>
        <taxon>Dikarya</taxon>
        <taxon>Basidiomycota</taxon>
        <taxon>Agaricomycotina</taxon>
        <taxon>Agaricomycetes</taxon>
        <taxon>Agaricomycetidae</taxon>
        <taxon>Agaricales</taxon>
        <taxon>Marasmiineae</taxon>
        <taxon>Marasmiaceae</taxon>
        <taxon>Marasmius</taxon>
    </lineage>
</organism>
<dbReference type="GO" id="GO:0020037">
    <property type="term" value="F:heme binding"/>
    <property type="evidence" value="ECO:0007669"/>
    <property type="project" value="InterPro"/>
</dbReference>
<evidence type="ECO:0000256" key="1">
    <source>
        <dbReference type="ARBA" id="ARBA00001971"/>
    </source>
</evidence>
<evidence type="ECO:0000256" key="3">
    <source>
        <dbReference type="ARBA" id="ARBA00010617"/>
    </source>
</evidence>
<reference evidence="11" key="1">
    <citation type="journal article" date="2021" name="Genome Biol. Evol.">
        <title>The assembled and annotated genome of the fairy-ring fungus Marasmius oreades.</title>
        <authorList>
            <person name="Hiltunen M."/>
            <person name="Ament-Velasquez S.L."/>
            <person name="Johannesson H."/>
        </authorList>
    </citation>
    <scope>NUCLEOTIDE SEQUENCE</scope>
    <source>
        <strain evidence="11">03SP1</strain>
    </source>
</reference>
<dbReference type="PANTHER" id="PTHR46300">
    <property type="entry name" value="P450, PUTATIVE (EUROFUNG)-RELATED-RELATED"/>
    <property type="match status" value="1"/>
</dbReference>
<dbReference type="InterPro" id="IPR017972">
    <property type="entry name" value="Cyt_P450_CS"/>
</dbReference>
<dbReference type="GO" id="GO:0004497">
    <property type="term" value="F:monooxygenase activity"/>
    <property type="evidence" value="ECO:0007669"/>
    <property type="project" value="UniProtKB-KW"/>
</dbReference>
<keyword evidence="7 9" id="KW-0408">Iron</keyword>
<dbReference type="Pfam" id="PF00067">
    <property type="entry name" value="p450"/>
    <property type="match status" value="1"/>
</dbReference>
<evidence type="ECO:0000256" key="8">
    <source>
        <dbReference type="ARBA" id="ARBA00023033"/>
    </source>
</evidence>
<protein>
    <recommendedName>
        <fullName evidence="13">Cytochrome P450</fullName>
    </recommendedName>
</protein>
<dbReference type="GeneID" id="66073156"/>